<dbReference type="Gramene" id="TVU17252">
    <property type="protein sequence ID" value="TVU17252"/>
    <property type="gene ID" value="EJB05_33271"/>
</dbReference>
<dbReference type="PANTHER" id="PTHR34198:SF23">
    <property type="entry name" value="OS05G0189200 PROTEIN"/>
    <property type="match status" value="1"/>
</dbReference>
<dbReference type="AlphaFoldDB" id="A0A5J9U0P8"/>
<name>A0A5J9U0P8_9POAL</name>
<dbReference type="Proteomes" id="UP000324897">
    <property type="component" value="Chromosome 7"/>
</dbReference>
<protein>
    <submittedName>
        <fullName evidence="1">Uncharacterized protein</fullName>
    </submittedName>
</protein>
<evidence type="ECO:0000313" key="1">
    <source>
        <dbReference type="EMBL" id="TVU17252.1"/>
    </source>
</evidence>
<reference evidence="1 2" key="1">
    <citation type="journal article" date="2019" name="Sci. Rep.">
        <title>A high-quality genome of Eragrostis curvula grass provides insights into Poaceae evolution and supports new strategies to enhance forage quality.</title>
        <authorList>
            <person name="Carballo J."/>
            <person name="Santos B.A.C.M."/>
            <person name="Zappacosta D."/>
            <person name="Garbus I."/>
            <person name="Selva J.P."/>
            <person name="Gallo C.A."/>
            <person name="Diaz A."/>
            <person name="Albertini E."/>
            <person name="Caccamo M."/>
            <person name="Echenique V."/>
        </authorList>
    </citation>
    <scope>NUCLEOTIDE SEQUENCE [LARGE SCALE GENOMIC DNA]</scope>
    <source>
        <strain evidence="2">cv. Victoria</strain>
        <tissue evidence="1">Leaf</tissue>
    </source>
</reference>
<feature type="non-terminal residue" evidence="1">
    <location>
        <position position="1"/>
    </location>
</feature>
<sequence length="121" mass="12736">MAMAPCAAASSVSFPFSPAAAATADRPRAGGSVRAHAAAERAGAGGKWWAPLLRWSGRADYIAAPAPAPPAQDDAAASRRQFMGGLTEEKARDLRARMWVTDCFHDAMYHSAVASHLGRSR</sequence>
<comment type="caution">
    <text evidence="1">The sequence shown here is derived from an EMBL/GenBank/DDBJ whole genome shotgun (WGS) entry which is preliminary data.</text>
</comment>
<organism evidence="1 2">
    <name type="scientific">Eragrostis curvula</name>
    <name type="common">weeping love grass</name>
    <dbReference type="NCBI Taxonomy" id="38414"/>
    <lineage>
        <taxon>Eukaryota</taxon>
        <taxon>Viridiplantae</taxon>
        <taxon>Streptophyta</taxon>
        <taxon>Embryophyta</taxon>
        <taxon>Tracheophyta</taxon>
        <taxon>Spermatophyta</taxon>
        <taxon>Magnoliopsida</taxon>
        <taxon>Liliopsida</taxon>
        <taxon>Poales</taxon>
        <taxon>Poaceae</taxon>
        <taxon>PACMAD clade</taxon>
        <taxon>Chloridoideae</taxon>
        <taxon>Eragrostideae</taxon>
        <taxon>Eragrostidinae</taxon>
        <taxon>Eragrostis</taxon>
    </lineage>
</organism>
<keyword evidence="2" id="KW-1185">Reference proteome</keyword>
<dbReference type="OrthoDB" id="1913905at2759"/>
<dbReference type="EMBL" id="RWGY01000029">
    <property type="protein sequence ID" value="TVU17252.1"/>
    <property type="molecule type" value="Genomic_DNA"/>
</dbReference>
<evidence type="ECO:0000313" key="2">
    <source>
        <dbReference type="Proteomes" id="UP000324897"/>
    </source>
</evidence>
<proteinExistence type="predicted"/>
<accession>A0A5J9U0P8</accession>
<dbReference type="PANTHER" id="PTHR34198">
    <property type="entry name" value="OS01G0175100 PROTEIN"/>
    <property type="match status" value="1"/>
</dbReference>
<gene>
    <name evidence="1" type="ORF">EJB05_33271</name>
</gene>